<dbReference type="PANTHER" id="PTHR10623">
    <property type="entry name" value="MICROTUBULE-ASSOCIATED PROTEIN RP/EB FAMILY MEMBER"/>
    <property type="match status" value="1"/>
</dbReference>
<keyword evidence="7" id="KW-0206">Cytoskeleton</keyword>
<keyword evidence="4" id="KW-0132">Cell division</keyword>
<evidence type="ECO:0000259" key="13">
    <source>
        <dbReference type="PROSITE" id="PS51230"/>
    </source>
</evidence>
<evidence type="ECO:0000256" key="5">
    <source>
        <dbReference type="ARBA" id="ARBA00022701"/>
    </source>
</evidence>
<evidence type="ECO:0000256" key="8">
    <source>
        <dbReference type="ARBA" id="ARBA00023306"/>
    </source>
</evidence>
<name>A0A7S3L5F3_9STRA</name>
<dbReference type="EMBL" id="HBIM01009857">
    <property type="protein sequence ID" value="CAE0410890.1"/>
    <property type="molecule type" value="Transcribed_RNA"/>
</dbReference>
<evidence type="ECO:0000256" key="2">
    <source>
        <dbReference type="ARBA" id="ARBA00010729"/>
    </source>
</evidence>
<protein>
    <recommendedName>
        <fullName evidence="15">EB1 C-terminal domain-containing protein</fullName>
    </recommendedName>
</protein>
<dbReference type="SUPFAM" id="SSF47576">
    <property type="entry name" value="Calponin-homology domain, CH-domain"/>
    <property type="match status" value="1"/>
</dbReference>
<evidence type="ECO:0000313" key="14">
    <source>
        <dbReference type="EMBL" id="CAE0410890.1"/>
    </source>
</evidence>
<dbReference type="InterPro" id="IPR001715">
    <property type="entry name" value="CH_dom"/>
</dbReference>
<keyword evidence="6" id="KW-0498">Mitosis</keyword>
<keyword evidence="10" id="KW-0175">Coiled coil</keyword>
<dbReference type="InterPro" id="IPR004953">
    <property type="entry name" value="EB1_C"/>
</dbReference>
<evidence type="ECO:0008006" key="15">
    <source>
        <dbReference type="Google" id="ProtNLM"/>
    </source>
</evidence>
<dbReference type="InterPro" id="IPR036133">
    <property type="entry name" value="EB1_C_sf"/>
</dbReference>
<dbReference type="AlphaFoldDB" id="A0A7S3L5F3"/>
<evidence type="ECO:0000256" key="11">
    <source>
        <dbReference type="SAM" id="MobiDB-lite"/>
    </source>
</evidence>
<accession>A0A7S3L5F3</accession>
<proteinExistence type="inferred from homology"/>
<dbReference type="Gene3D" id="1.10.418.10">
    <property type="entry name" value="Calponin-like domain"/>
    <property type="match status" value="1"/>
</dbReference>
<dbReference type="GO" id="GO:0005874">
    <property type="term" value="C:microtubule"/>
    <property type="evidence" value="ECO:0007669"/>
    <property type="project" value="UniProtKB-KW"/>
</dbReference>
<keyword evidence="3" id="KW-0963">Cytoplasm</keyword>
<dbReference type="GO" id="GO:0008017">
    <property type="term" value="F:microtubule binding"/>
    <property type="evidence" value="ECO:0007669"/>
    <property type="project" value="InterPro"/>
</dbReference>
<dbReference type="FunFam" id="1.10.418.10:FF:000028">
    <property type="entry name" value="RP/EB family microtubule-associated protein"/>
    <property type="match status" value="1"/>
</dbReference>
<evidence type="ECO:0000259" key="12">
    <source>
        <dbReference type="PROSITE" id="PS50021"/>
    </source>
</evidence>
<dbReference type="Pfam" id="PF00307">
    <property type="entry name" value="CH"/>
    <property type="match status" value="1"/>
</dbReference>
<feature type="region of interest" description="Disordered" evidence="11">
    <location>
        <begin position="130"/>
        <end position="203"/>
    </location>
</feature>
<organism evidence="14">
    <name type="scientific">Amphora coffeiformis</name>
    <dbReference type="NCBI Taxonomy" id="265554"/>
    <lineage>
        <taxon>Eukaryota</taxon>
        <taxon>Sar</taxon>
        <taxon>Stramenopiles</taxon>
        <taxon>Ochrophyta</taxon>
        <taxon>Bacillariophyta</taxon>
        <taxon>Bacillariophyceae</taxon>
        <taxon>Bacillariophycidae</taxon>
        <taxon>Thalassiophysales</taxon>
        <taxon>Catenulaceae</taxon>
        <taxon>Amphora</taxon>
    </lineage>
</organism>
<evidence type="ECO:0000256" key="9">
    <source>
        <dbReference type="PROSITE-ProRule" id="PRU00576"/>
    </source>
</evidence>
<dbReference type="GO" id="GO:0051301">
    <property type="term" value="P:cell division"/>
    <property type="evidence" value="ECO:0007669"/>
    <property type="project" value="UniProtKB-KW"/>
</dbReference>
<reference evidence="14" key="1">
    <citation type="submission" date="2021-01" db="EMBL/GenBank/DDBJ databases">
        <authorList>
            <person name="Corre E."/>
            <person name="Pelletier E."/>
            <person name="Niang G."/>
            <person name="Scheremetjew M."/>
            <person name="Finn R."/>
            <person name="Kale V."/>
            <person name="Holt S."/>
            <person name="Cochrane G."/>
            <person name="Meng A."/>
            <person name="Brown T."/>
            <person name="Cohen L."/>
        </authorList>
    </citation>
    <scope>NUCLEOTIDE SEQUENCE</scope>
    <source>
        <strain evidence="14">CCMP127</strain>
    </source>
</reference>
<dbReference type="InterPro" id="IPR027328">
    <property type="entry name" value="MAPRE"/>
</dbReference>
<feature type="compositionally biased region" description="Low complexity" evidence="11">
    <location>
        <begin position="147"/>
        <end position="173"/>
    </location>
</feature>
<dbReference type="PROSITE" id="PS50021">
    <property type="entry name" value="CH"/>
    <property type="match status" value="1"/>
</dbReference>
<comment type="subcellular location">
    <subcellularLocation>
        <location evidence="1">Cytoplasm</location>
        <location evidence="1">Cytoskeleton</location>
    </subcellularLocation>
</comment>
<sequence length="317" mass="35318">MPGGTADAAVGMMDGAYFVGRKELLDFFNALLDTEYTKIEQTATGAMACQLTSLIFPGSIPMSKVNWDAKSDYEFVQNYKLLQTAFNKHKVQRYVDVDKLIRAKYQDNLEFCQWLKAFYEQSGATRADDYDPAAARAKGKGGTRFNSTMGRSTTGGSKKTLTSRRVVPAARPRPAAPKPAPASSTTGTRPSRPLRDRQDNQNAATAAEVEALYNKNQELVTRVTELEDSLLALEEERDLAVLEIEKERDFYFTKLRDVEVLLQIHQERSTGMPADVLDEVFKVLYATAEEDVQVTEEGIVHTTPVDAVEDFHDPEGV</sequence>
<dbReference type="PROSITE" id="PS51230">
    <property type="entry name" value="EB1_C"/>
    <property type="match status" value="1"/>
</dbReference>
<gene>
    <name evidence="14" type="ORF">ACOF00016_LOCUS8311</name>
</gene>
<dbReference type="InterPro" id="IPR036872">
    <property type="entry name" value="CH_dom_sf"/>
</dbReference>
<comment type="similarity">
    <text evidence="2">Belongs to the MAPRE family.</text>
</comment>
<feature type="domain" description="EB1 C-terminal" evidence="13">
    <location>
        <begin position="219"/>
        <end position="293"/>
    </location>
</feature>
<feature type="coiled-coil region" evidence="10">
    <location>
        <begin position="209"/>
        <end position="243"/>
    </location>
</feature>
<dbReference type="Pfam" id="PF03271">
    <property type="entry name" value="EB1"/>
    <property type="match status" value="1"/>
</dbReference>
<keyword evidence="8" id="KW-0131">Cell cycle</keyword>
<evidence type="ECO:0000256" key="4">
    <source>
        <dbReference type="ARBA" id="ARBA00022618"/>
    </source>
</evidence>
<evidence type="ECO:0000256" key="3">
    <source>
        <dbReference type="ARBA" id="ARBA00022490"/>
    </source>
</evidence>
<evidence type="ECO:0000256" key="1">
    <source>
        <dbReference type="ARBA" id="ARBA00004245"/>
    </source>
</evidence>
<dbReference type="SUPFAM" id="SSF140612">
    <property type="entry name" value="EB1 dimerisation domain-like"/>
    <property type="match status" value="1"/>
</dbReference>
<evidence type="ECO:0000256" key="6">
    <source>
        <dbReference type="ARBA" id="ARBA00022776"/>
    </source>
</evidence>
<evidence type="ECO:0000256" key="10">
    <source>
        <dbReference type="SAM" id="Coils"/>
    </source>
</evidence>
<keyword evidence="5 9" id="KW-0493">Microtubule</keyword>
<dbReference type="Gene3D" id="1.20.5.1430">
    <property type="match status" value="1"/>
</dbReference>
<feature type="domain" description="Calponin-homology (CH)" evidence="12">
    <location>
        <begin position="18"/>
        <end position="120"/>
    </location>
</feature>
<evidence type="ECO:0000256" key="7">
    <source>
        <dbReference type="ARBA" id="ARBA00023212"/>
    </source>
</evidence>